<dbReference type="RefSeq" id="WP_379530093.1">
    <property type="nucleotide sequence ID" value="NZ_JBHSBI010000011.1"/>
</dbReference>
<accession>A0ABV8G7T4</accession>
<comment type="caution">
    <text evidence="1">The sequence shown here is derived from an EMBL/GenBank/DDBJ whole genome shotgun (WGS) entry which is preliminary data.</text>
</comment>
<keyword evidence="2" id="KW-1185">Reference proteome</keyword>
<sequence length="49" mass="4998">MRLLKQLVAVAAVALIGGMGVGAVRGNPLLTLVPRRRGTLAGTTATLSR</sequence>
<proteinExistence type="predicted"/>
<protein>
    <submittedName>
        <fullName evidence="1">Uncharacterized protein</fullName>
    </submittedName>
</protein>
<evidence type="ECO:0000313" key="1">
    <source>
        <dbReference type="EMBL" id="MFC4010071.1"/>
    </source>
</evidence>
<dbReference type="Proteomes" id="UP001595851">
    <property type="component" value="Unassembled WGS sequence"/>
</dbReference>
<gene>
    <name evidence="1" type="ORF">ACFOY2_22780</name>
</gene>
<evidence type="ECO:0000313" key="2">
    <source>
        <dbReference type="Proteomes" id="UP001595851"/>
    </source>
</evidence>
<reference evidence="2" key="1">
    <citation type="journal article" date="2019" name="Int. J. Syst. Evol. Microbiol.">
        <title>The Global Catalogue of Microorganisms (GCM) 10K type strain sequencing project: providing services to taxonomists for standard genome sequencing and annotation.</title>
        <authorList>
            <consortium name="The Broad Institute Genomics Platform"/>
            <consortium name="The Broad Institute Genome Sequencing Center for Infectious Disease"/>
            <person name="Wu L."/>
            <person name="Ma J."/>
        </authorList>
    </citation>
    <scope>NUCLEOTIDE SEQUENCE [LARGE SCALE GENOMIC DNA]</scope>
    <source>
        <strain evidence="2">TBRC 1276</strain>
    </source>
</reference>
<name>A0ABV8G7T4_9ACTN</name>
<organism evidence="1 2">
    <name type="scientific">Nonomuraea purpurea</name>
    <dbReference type="NCBI Taxonomy" id="1849276"/>
    <lineage>
        <taxon>Bacteria</taxon>
        <taxon>Bacillati</taxon>
        <taxon>Actinomycetota</taxon>
        <taxon>Actinomycetes</taxon>
        <taxon>Streptosporangiales</taxon>
        <taxon>Streptosporangiaceae</taxon>
        <taxon>Nonomuraea</taxon>
    </lineage>
</organism>
<dbReference type="EMBL" id="JBHSBI010000011">
    <property type="protein sequence ID" value="MFC4010071.1"/>
    <property type="molecule type" value="Genomic_DNA"/>
</dbReference>